<comment type="caution">
    <text evidence="1">The sequence shown here is derived from an EMBL/GenBank/DDBJ whole genome shotgun (WGS) entry which is preliminary data.</text>
</comment>
<proteinExistence type="predicted"/>
<dbReference type="AlphaFoldDB" id="A3SNE7"/>
<name>A3SNE7_ROSNI</name>
<dbReference type="RefSeq" id="WP_009814812.1">
    <property type="nucleotide sequence ID" value="NZ_CH724156.1"/>
</dbReference>
<dbReference type="HOGENOM" id="CLU_117495_0_0_5"/>
<dbReference type="STRING" id="89187.ISM_14015"/>
<dbReference type="OrthoDB" id="7171572at2"/>
<dbReference type="Proteomes" id="UP000005954">
    <property type="component" value="Unassembled WGS sequence"/>
</dbReference>
<evidence type="ECO:0000313" key="2">
    <source>
        <dbReference type="Proteomes" id="UP000005954"/>
    </source>
</evidence>
<organism evidence="1 2">
    <name type="scientific">Roseovarius nubinhibens (strain ATCC BAA-591 / DSM 15170 / ISM)</name>
    <dbReference type="NCBI Taxonomy" id="89187"/>
    <lineage>
        <taxon>Bacteria</taxon>
        <taxon>Pseudomonadati</taxon>
        <taxon>Pseudomonadota</taxon>
        <taxon>Alphaproteobacteria</taxon>
        <taxon>Rhodobacterales</taxon>
        <taxon>Roseobacteraceae</taxon>
        <taxon>Roseovarius</taxon>
    </lineage>
</organism>
<dbReference type="SUPFAM" id="SSF55166">
    <property type="entry name" value="Hedgehog/DD-peptidase"/>
    <property type="match status" value="1"/>
</dbReference>
<evidence type="ECO:0000313" key="1">
    <source>
        <dbReference type="EMBL" id="EAP75987.1"/>
    </source>
</evidence>
<accession>A3SNE7</accession>
<dbReference type="EMBL" id="AALY01000002">
    <property type="protein sequence ID" value="EAP75987.1"/>
    <property type="molecule type" value="Genomic_DNA"/>
</dbReference>
<sequence length="202" mass="23319">MWSLETLGRVRLSRHFYMRDFLYSEIGNFHQIQNIPDDPERAIEMGQRLCQELLDPLEETFGRIAIRSGYRAAALNRFGNEQGLNCARNAANAGQHIWDYPGGAGACTSLVIPWFADRYEAGRDWRDLAWWLHDHLPYSDIYFFPKLCAFNLSWAERPERAIRSYIAPRGTLLASGAEPGESRAERQARYDDFPPFRAIAYP</sequence>
<dbReference type="InterPro" id="IPR009045">
    <property type="entry name" value="Zn_M74/Hedgehog-like"/>
</dbReference>
<evidence type="ECO:0008006" key="3">
    <source>
        <dbReference type="Google" id="ProtNLM"/>
    </source>
</evidence>
<reference evidence="1 2" key="1">
    <citation type="submission" date="2005-12" db="EMBL/GenBank/DDBJ databases">
        <authorList>
            <person name="Moran M.A."/>
            <person name="Ferriera S."/>
            <person name="Johnson J."/>
            <person name="Kravitz S."/>
            <person name="Halpern A."/>
            <person name="Remington K."/>
            <person name="Beeson K."/>
            <person name="Tran B."/>
            <person name="Rogers Y.-H."/>
            <person name="Friedman R."/>
            <person name="Venter J.C."/>
        </authorList>
    </citation>
    <scope>NUCLEOTIDE SEQUENCE [LARGE SCALE GENOMIC DNA]</scope>
    <source>
        <strain evidence="2">ATCC BAA-591 / DSM 15170 / ISM</strain>
    </source>
</reference>
<dbReference type="eggNOG" id="ENOG502ZCFZ">
    <property type="taxonomic scope" value="Bacteria"/>
</dbReference>
<gene>
    <name evidence="1" type="ORF">ISM_14015</name>
</gene>
<protein>
    <recommendedName>
        <fullName evidence="3">Peptidase M15</fullName>
    </recommendedName>
</protein>
<keyword evidence="2" id="KW-1185">Reference proteome</keyword>